<dbReference type="AlphaFoldDB" id="A0A316YME3"/>
<evidence type="ECO:0000313" key="14">
    <source>
        <dbReference type="Proteomes" id="UP000245768"/>
    </source>
</evidence>
<dbReference type="GeneID" id="37043532"/>
<evidence type="ECO:0000256" key="1">
    <source>
        <dbReference type="ARBA" id="ARBA00004477"/>
    </source>
</evidence>
<evidence type="ECO:0000313" key="13">
    <source>
        <dbReference type="EMBL" id="PWN90236.1"/>
    </source>
</evidence>
<dbReference type="InParanoid" id="A0A316YME3"/>
<evidence type="ECO:0000256" key="4">
    <source>
        <dbReference type="ARBA" id="ARBA00022692"/>
    </source>
</evidence>
<feature type="transmembrane region" description="Helical" evidence="11">
    <location>
        <begin position="263"/>
        <end position="281"/>
    </location>
</feature>
<dbReference type="OrthoDB" id="3053196at2759"/>
<dbReference type="InterPro" id="IPR006634">
    <property type="entry name" value="TLC-dom"/>
</dbReference>
<evidence type="ECO:0000256" key="3">
    <source>
        <dbReference type="ARBA" id="ARBA00022679"/>
    </source>
</evidence>
<feature type="transmembrane region" description="Helical" evidence="11">
    <location>
        <begin position="174"/>
        <end position="196"/>
    </location>
</feature>
<feature type="transmembrane region" description="Helical" evidence="11">
    <location>
        <begin position="401"/>
        <end position="418"/>
    </location>
</feature>
<dbReference type="PROSITE" id="PS50922">
    <property type="entry name" value="TLC"/>
    <property type="match status" value="1"/>
</dbReference>
<dbReference type="FunCoup" id="A0A316YME3">
    <property type="interactions" value="259"/>
</dbReference>
<evidence type="ECO:0000256" key="7">
    <source>
        <dbReference type="ARBA" id="ARBA00023136"/>
    </source>
</evidence>
<keyword evidence="4 9" id="KW-0812">Transmembrane</keyword>
<feature type="transmembrane region" description="Helical" evidence="11">
    <location>
        <begin position="293"/>
        <end position="315"/>
    </location>
</feature>
<feature type="transmembrane region" description="Helical" evidence="11">
    <location>
        <begin position="217"/>
        <end position="243"/>
    </location>
</feature>
<dbReference type="GO" id="GO:0050291">
    <property type="term" value="F:sphingosine N-acyltransferase activity"/>
    <property type="evidence" value="ECO:0007669"/>
    <property type="project" value="InterPro"/>
</dbReference>
<dbReference type="PANTHER" id="PTHR12560">
    <property type="entry name" value="LONGEVITY ASSURANCE FACTOR 1 LAG1"/>
    <property type="match status" value="1"/>
</dbReference>
<dbReference type="PANTHER" id="PTHR12560:SF11">
    <property type="entry name" value="CERAMIDE SYNTHASE LAC1-RELATED"/>
    <property type="match status" value="1"/>
</dbReference>
<keyword evidence="3" id="KW-0808">Transferase</keyword>
<evidence type="ECO:0000256" key="8">
    <source>
        <dbReference type="ARBA" id="ARBA00023180"/>
    </source>
</evidence>
<dbReference type="GO" id="GO:0046513">
    <property type="term" value="P:ceramide biosynthetic process"/>
    <property type="evidence" value="ECO:0007669"/>
    <property type="project" value="InterPro"/>
</dbReference>
<dbReference type="STRING" id="215250.A0A316YME3"/>
<comment type="similarity">
    <text evidence="2">Belongs to the sphingosine N-acyltransferase family.</text>
</comment>
<feature type="region of interest" description="Disordered" evidence="10">
    <location>
        <begin position="1"/>
        <end position="89"/>
    </location>
</feature>
<dbReference type="Pfam" id="PF03798">
    <property type="entry name" value="TRAM_LAG1_CLN8"/>
    <property type="match status" value="1"/>
</dbReference>
<keyword evidence="7 9" id="KW-0472">Membrane</keyword>
<feature type="transmembrane region" description="Helical" evidence="11">
    <location>
        <begin position="335"/>
        <end position="355"/>
    </location>
</feature>
<dbReference type="InterPro" id="IPR016439">
    <property type="entry name" value="Lag1/Lac1-like"/>
</dbReference>
<accession>A0A316YME3</accession>
<feature type="compositionally biased region" description="Polar residues" evidence="10">
    <location>
        <begin position="14"/>
        <end position="41"/>
    </location>
</feature>
<gene>
    <name evidence="13" type="ORF">FA10DRAFT_266728</name>
</gene>
<keyword evidence="5" id="KW-0256">Endoplasmic reticulum</keyword>
<keyword evidence="8" id="KW-0325">Glycoprotein</keyword>
<keyword evidence="6 11" id="KW-1133">Transmembrane helix</keyword>
<evidence type="ECO:0000256" key="2">
    <source>
        <dbReference type="ARBA" id="ARBA00009808"/>
    </source>
</evidence>
<keyword evidence="14" id="KW-1185">Reference proteome</keyword>
<proteinExistence type="inferred from homology"/>
<dbReference type="RefSeq" id="XP_025377434.1">
    <property type="nucleotide sequence ID" value="XM_025521616.1"/>
</dbReference>
<evidence type="ECO:0000259" key="12">
    <source>
        <dbReference type="PROSITE" id="PS50922"/>
    </source>
</evidence>
<sequence>MSTTATPKGGARQRGSSVSKAISEVNTYTDGASVLPSQDGNENPAAEMKATLAGEKSNVASSSSSSTRGDKGKQAVAKKSSAPKADEHVSRSQGLLKDIITFRWMTEPASSAKLAGIIIVLWLNWRLLTPHVANPFEPFLFLSHRIPVATVLLEEPSVALRGDTVRYQKGYKDLLFILFYIIVFSCIRQTTTLYMFKPFAAWWGIKNERKRERFTEQGYAFLYWGTAGLLGLYVMSFQESWWFQLEHLWLKYPHWQMRPELKTYYLLQLSYWLQQALVMLLRLEAPRKDYYELIAHHLVTLWLIGWSYLINLTMIGTTVFVCMDIPDTWLAAAKGLNYLGLDLAATIIFGIFMFIWTYFRIYLSAVTLWSVWYQFDLIPAYTKYFLPSKGVWLTWWMKYQVFAPLFLLLLLNIFWYVLMWRVMIRSIQGISGDVREEGEYDDDEEEEKKKE</sequence>
<dbReference type="EMBL" id="KZ819636">
    <property type="protein sequence ID" value="PWN90236.1"/>
    <property type="molecule type" value="Genomic_DNA"/>
</dbReference>
<evidence type="ECO:0000256" key="9">
    <source>
        <dbReference type="PROSITE-ProRule" id="PRU00205"/>
    </source>
</evidence>
<comment type="subcellular location">
    <subcellularLocation>
        <location evidence="1">Endoplasmic reticulum membrane</location>
        <topology evidence="1">Multi-pass membrane protein</topology>
    </subcellularLocation>
</comment>
<name>A0A316YME3_9BASI</name>
<dbReference type="SMART" id="SM00724">
    <property type="entry name" value="TLC"/>
    <property type="match status" value="1"/>
</dbReference>
<evidence type="ECO:0000256" key="5">
    <source>
        <dbReference type="ARBA" id="ARBA00022824"/>
    </source>
</evidence>
<organism evidence="13 14">
    <name type="scientific">Acaromyces ingoldii</name>
    <dbReference type="NCBI Taxonomy" id="215250"/>
    <lineage>
        <taxon>Eukaryota</taxon>
        <taxon>Fungi</taxon>
        <taxon>Dikarya</taxon>
        <taxon>Basidiomycota</taxon>
        <taxon>Ustilaginomycotina</taxon>
        <taxon>Exobasidiomycetes</taxon>
        <taxon>Exobasidiales</taxon>
        <taxon>Cryptobasidiaceae</taxon>
        <taxon>Acaromyces</taxon>
    </lineage>
</organism>
<dbReference type="GO" id="GO:0005789">
    <property type="term" value="C:endoplasmic reticulum membrane"/>
    <property type="evidence" value="ECO:0007669"/>
    <property type="project" value="UniProtKB-SubCell"/>
</dbReference>
<protein>
    <submittedName>
        <fullName evidence="13">Longevity assurance proteins LAG1/LAC1</fullName>
    </submittedName>
</protein>
<feature type="domain" description="TLC" evidence="12">
    <location>
        <begin position="209"/>
        <end position="428"/>
    </location>
</feature>
<reference evidence="13 14" key="1">
    <citation type="journal article" date="2018" name="Mol. Biol. Evol.">
        <title>Broad Genomic Sampling Reveals a Smut Pathogenic Ancestry of the Fungal Clade Ustilaginomycotina.</title>
        <authorList>
            <person name="Kijpornyongpan T."/>
            <person name="Mondo S.J."/>
            <person name="Barry K."/>
            <person name="Sandor L."/>
            <person name="Lee J."/>
            <person name="Lipzen A."/>
            <person name="Pangilinan J."/>
            <person name="LaButti K."/>
            <person name="Hainaut M."/>
            <person name="Henrissat B."/>
            <person name="Grigoriev I.V."/>
            <person name="Spatafora J.W."/>
            <person name="Aime M.C."/>
        </authorList>
    </citation>
    <scope>NUCLEOTIDE SEQUENCE [LARGE SCALE GENOMIC DNA]</scope>
    <source>
        <strain evidence="13 14">MCA 4198</strain>
    </source>
</reference>
<evidence type="ECO:0000256" key="6">
    <source>
        <dbReference type="ARBA" id="ARBA00022989"/>
    </source>
</evidence>
<evidence type="ECO:0000256" key="11">
    <source>
        <dbReference type="SAM" id="Phobius"/>
    </source>
</evidence>
<evidence type="ECO:0000256" key="10">
    <source>
        <dbReference type="SAM" id="MobiDB-lite"/>
    </source>
</evidence>
<dbReference type="Proteomes" id="UP000245768">
    <property type="component" value="Unassembled WGS sequence"/>
</dbReference>